<dbReference type="EMBL" id="LR796763">
    <property type="protein sequence ID" value="CAB4164289.1"/>
    <property type="molecule type" value="Genomic_DNA"/>
</dbReference>
<dbReference type="EMBL" id="LR796953">
    <property type="protein sequence ID" value="CAB4177775.1"/>
    <property type="molecule type" value="Genomic_DNA"/>
</dbReference>
<dbReference type="EMBL" id="LR796470">
    <property type="protein sequence ID" value="CAB4146573.1"/>
    <property type="molecule type" value="Genomic_DNA"/>
</dbReference>
<evidence type="ECO:0000313" key="3">
    <source>
        <dbReference type="EMBL" id="CAB4164289.1"/>
    </source>
</evidence>
<dbReference type="EMBL" id="LR797307">
    <property type="protein sequence ID" value="CAB4200513.1"/>
    <property type="molecule type" value="Genomic_DNA"/>
</dbReference>
<evidence type="ECO:0000313" key="4">
    <source>
        <dbReference type="EMBL" id="CAB4172400.1"/>
    </source>
</evidence>
<gene>
    <name evidence="5" type="ORF">UFOVP1006_50</name>
    <name evidence="6" type="ORF">UFOVP1096_30</name>
    <name evidence="7" type="ORF">UFOVP1157_57</name>
    <name evidence="8" type="ORF">UFOVP1347_47</name>
    <name evidence="9" type="ORF">UFOVP1455_21</name>
    <name evidence="11" type="ORF">UFOVP1543_21</name>
    <name evidence="10" type="ORF">UFOVP1606_21</name>
    <name evidence="2" type="ORF">UFOVP497_38</name>
    <name evidence="3" type="ORF">UFOVP834_14</name>
    <name evidence="4" type="ORF">UFOVP922_57</name>
</gene>
<dbReference type="EMBL" id="LR797060">
    <property type="protein sequence ID" value="CAB4183980.1"/>
    <property type="molecule type" value="Genomic_DNA"/>
</dbReference>
<reference evidence="5" key="1">
    <citation type="submission" date="2020-05" db="EMBL/GenBank/DDBJ databases">
        <authorList>
            <person name="Chiriac C."/>
            <person name="Salcher M."/>
            <person name="Ghai R."/>
            <person name="Kavagutti S V."/>
        </authorList>
    </citation>
    <scope>NUCLEOTIDE SEQUENCE</scope>
</reference>
<evidence type="ECO:0000313" key="10">
    <source>
        <dbReference type="EMBL" id="CAB4218374.1"/>
    </source>
</evidence>
<dbReference type="EMBL" id="LR796881">
    <property type="protein sequence ID" value="CAB4172400.1"/>
    <property type="molecule type" value="Genomic_DNA"/>
</dbReference>
<dbReference type="EMBL" id="LR797405">
    <property type="protein sequence ID" value="CAB4214074.1"/>
    <property type="molecule type" value="Genomic_DNA"/>
</dbReference>
<evidence type="ECO:0000313" key="5">
    <source>
        <dbReference type="EMBL" id="CAB4177775.1"/>
    </source>
</evidence>
<proteinExistence type="predicted"/>
<feature type="region of interest" description="Disordered" evidence="1">
    <location>
        <begin position="1"/>
        <end position="27"/>
    </location>
</feature>
<name>A0A6J5Q8U4_9CAUD</name>
<evidence type="ECO:0000313" key="7">
    <source>
        <dbReference type="EMBL" id="CAB4187731.1"/>
    </source>
</evidence>
<evidence type="ECO:0000313" key="2">
    <source>
        <dbReference type="EMBL" id="CAB4146573.1"/>
    </source>
</evidence>
<evidence type="ECO:0000313" key="11">
    <source>
        <dbReference type="EMBL" id="CAB5229113.1"/>
    </source>
</evidence>
<accession>A0A6J5Q8U4</accession>
<protein>
    <submittedName>
        <fullName evidence="5">Uncharacterized protein</fullName>
    </submittedName>
</protein>
<sequence length="77" mass="8611">MHNGHDARTQAVIAHAKPKANTHTREVTRETLPEDVQTLLLEMADEIRTLRTKVFELDKIVGAFGSVTLNDLMKKSA</sequence>
<dbReference type="EMBL" id="LR798397">
    <property type="protein sequence ID" value="CAB5229113.1"/>
    <property type="molecule type" value="Genomic_DNA"/>
</dbReference>
<organism evidence="5">
    <name type="scientific">uncultured Caudovirales phage</name>
    <dbReference type="NCBI Taxonomy" id="2100421"/>
    <lineage>
        <taxon>Viruses</taxon>
        <taxon>Duplodnaviria</taxon>
        <taxon>Heunggongvirae</taxon>
        <taxon>Uroviricota</taxon>
        <taxon>Caudoviricetes</taxon>
        <taxon>Peduoviridae</taxon>
        <taxon>Maltschvirus</taxon>
        <taxon>Maltschvirus maltsch</taxon>
    </lineage>
</organism>
<evidence type="ECO:0000313" key="8">
    <source>
        <dbReference type="EMBL" id="CAB4200513.1"/>
    </source>
</evidence>
<dbReference type="EMBL" id="LR797102">
    <property type="protein sequence ID" value="CAB4187731.1"/>
    <property type="molecule type" value="Genomic_DNA"/>
</dbReference>
<evidence type="ECO:0000313" key="9">
    <source>
        <dbReference type="EMBL" id="CAB4214074.1"/>
    </source>
</evidence>
<evidence type="ECO:0000256" key="1">
    <source>
        <dbReference type="SAM" id="MobiDB-lite"/>
    </source>
</evidence>
<dbReference type="EMBL" id="LR797463">
    <property type="protein sequence ID" value="CAB4218374.1"/>
    <property type="molecule type" value="Genomic_DNA"/>
</dbReference>
<evidence type="ECO:0000313" key="6">
    <source>
        <dbReference type="EMBL" id="CAB4183980.1"/>
    </source>
</evidence>